<protein>
    <submittedName>
        <fullName evidence="2">GNAT family N-acetyltransferase</fullName>
    </submittedName>
</protein>
<name>A0ABZ2THB7_9RHOB</name>
<sequence>MKDLMTHMMPEDARIEDAPALAQLVVMAGDGMPLLVWEEMREPGEDVWDVGARRAAREEGQFSYRKARVIRRDGTVISSLVGYPLDEVVPEAELDDLPPLFRPLVELENEAVPSWYVNVLATFPEARCKGAAKALLQDAEAQARASGQTRMSIITSDDNPALKLYEHVGNRQITRRPVVRDGWKTDSKEWILLIKNLG</sequence>
<dbReference type="Pfam" id="PF00583">
    <property type="entry name" value="Acetyltransf_1"/>
    <property type="match status" value="1"/>
</dbReference>
<reference evidence="2 3" key="1">
    <citation type="submission" date="2024-02" db="EMBL/GenBank/DDBJ databases">
        <title>Roseovarius strain W115 nov., isolated from a marine algae.</title>
        <authorList>
            <person name="Lee M.W."/>
            <person name="Lee J.K."/>
            <person name="Kim J.M."/>
            <person name="Choi D.G."/>
            <person name="Baek J.H."/>
            <person name="Bayburt H."/>
            <person name="Jung J.J."/>
            <person name="Han D.M."/>
            <person name="Jeon C.O."/>
        </authorList>
    </citation>
    <scope>NUCLEOTIDE SEQUENCE [LARGE SCALE GENOMIC DNA]</scope>
    <source>
        <strain evidence="2 3">W115</strain>
    </source>
</reference>
<evidence type="ECO:0000259" key="1">
    <source>
        <dbReference type="PROSITE" id="PS51186"/>
    </source>
</evidence>
<dbReference type="RefSeq" id="WP_317055684.1">
    <property type="nucleotide sequence ID" value="NZ_CP146606.1"/>
</dbReference>
<evidence type="ECO:0000313" key="3">
    <source>
        <dbReference type="Proteomes" id="UP001281305"/>
    </source>
</evidence>
<dbReference type="EMBL" id="CP146606">
    <property type="protein sequence ID" value="WYK19001.1"/>
    <property type="molecule type" value="Genomic_DNA"/>
</dbReference>
<accession>A0ABZ2THB7</accession>
<gene>
    <name evidence="2" type="ORF">RZS32_003715</name>
</gene>
<organism evidence="2 3">
    <name type="scientific">Roseovarius rhodophyticola</name>
    <dbReference type="NCBI Taxonomy" id="3080827"/>
    <lineage>
        <taxon>Bacteria</taxon>
        <taxon>Pseudomonadati</taxon>
        <taxon>Pseudomonadota</taxon>
        <taxon>Alphaproteobacteria</taxon>
        <taxon>Rhodobacterales</taxon>
        <taxon>Roseobacteraceae</taxon>
        <taxon>Roseovarius</taxon>
    </lineage>
</organism>
<evidence type="ECO:0000313" key="2">
    <source>
        <dbReference type="EMBL" id="WYK19001.1"/>
    </source>
</evidence>
<dbReference type="Proteomes" id="UP001281305">
    <property type="component" value="Chromosome"/>
</dbReference>
<dbReference type="Gene3D" id="3.40.630.30">
    <property type="match status" value="1"/>
</dbReference>
<dbReference type="PROSITE" id="PS51186">
    <property type="entry name" value="GNAT"/>
    <property type="match status" value="1"/>
</dbReference>
<dbReference type="CDD" id="cd04301">
    <property type="entry name" value="NAT_SF"/>
    <property type="match status" value="1"/>
</dbReference>
<dbReference type="InterPro" id="IPR016181">
    <property type="entry name" value="Acyl_CoA_acyltransferase"/>
</dbReference>
<dbReference type="InterPro" id="IPR000182">
    <property type="entry name" value="GNAT_dom"/>
</dbReference>
<keyword evidence="3" id="KW-1185">Reference proteome</keyword>
<feature type="domain" description="N-acetyltransferase" evidence="1">
    <location>
        <begin position="8"/>
        <end position="198"/>
    </location>
</feature>
<dbReference type="SUPFAM" id="SSF55729">
    <property type="entry name" value="Acyl-CoA N-acyltransferases (Nat)"/>
    <property type="match status" value="1"/>
</dbReference>
<proteinExistence type="predicted"/>